<dbReference type="EMBL" id="BAAAMK010000001">
    <property type="protein sequence ID" value="GAA1944826.1"/>
    <property type="molecule type" value="Genomic_DNA"/>
</dbReference>
<keyword evidence="4" id="KW-1185">Reference proteome</keyword>
<feature type="region of interest" description="Disordered" evidence="1">
    <location>
        <begin position="1138"/>
        <end position="1165"/>
    </location>
</feature>
<dbReference type="RefSeq" id="WP_344314040.1">
    <property type="nucleotide sequence ID" value="NZ_BAAAMK010000001.1"/>
</dbReference>
<accession>A0ABN2Q7Z3</accession>
<feature type="region of interest" description="Disordered" evidence="1">
    <location>
        <begin position="1"/>
        <end position="20"/>
    </location>
</feature>
<keyword evidence="2" id="KW-1133">Transmembrane helix</keyword>
<evidence type="ECO:0000313" key="4">
    <source>
        <dbReference type="Proteomes" id="UP001499954"/>
    </source>
</evidence>
<gene>
    <name evidence="3" type="ORF">GCM10009717_09060</name>
</gene>
<proteinExistence type="predicted"/>
<reference evidence="3 4" key="1">
    <citation type="journal article" date="2019" name="Int. J. Syst. Evol. Microbiol.">
        <title>The Global Catalogue of Microorganisms (GCM) 10K type strain sequencing project: providing services to taxonomists for standard genome sequencing and annotation.</title>
        <authorList>
            <consortium name="The Broad Institute Genomics Platform"/>
            <consortium name="The Broad Institute Genome Sequencing Center for Infectious Disease"/>
            <person name="Wu L."/>
            <person name="Ma J."/>
        </authorList>
    </citation>
    <scope>NUCLEOTIDE SEQUENCE [LARGE SCALE GENOMIC DNA]</scope>
    <source>
        <strain evidence="3 4">JCM 13584</strain>
    </source>
</reference>
<keyword evidence="2" id="KW-0812">Transmembrane</keyword>
<sequence>MPNPSGSVRGALRTWRTRTRPESPSLWRRAAAVLTTLALAGGLAVVGAVAPASAHTGDLKANAVCNTTTGQYDVTYTLSLTQVDKNLTGTTKWRIGTTSFDGTPSSDKNMDRGPLTSTGNATITLGTQSLPGTTTTAPWVYAFTTWSDKFSKGSDGRVEGLKGDCVTDSKITYCHATSSEQNPYNSVTTSISSFVTSGHIDHKKDIWPAFSYKKNGNTVNVPAQGDQSLLQYADCVKPFDWNWEYAAPTCKVLTVVYPSNIPSGQANDVNVKVVADGKELTLNFHLDKGTWSGTKEFVFADHAKWPNPKSWTVTWVQVAGTNYHWTGSVTCGEKVIDVCHWDSAKSTYTKLSLAGSTFREGHDSHAKDIHPSYTYTTYPWWDVFKTSPSTATEPAQGDQSLLQYPDCTKPPTVIEIPAAPKAQDKCGTADDKVLEPAVTEGVTWEISKVVDGKATAVAKAKSGYTFAGGKTTSDPFTFTFTNEPCPIVIEIPAKPASQDKCGTADDKVLAPAAATGIVWDISPVVDGKATAIAKTTGVYTFAGGKTESAPFTFEFTDVPCPIVIEIPAKPASQDKCGTADDSVLAPVAATGIVWDISPVVDGKATAIAKTTGVYTFAGGQTESAPFAFYFTDEPCPIVIEIPAKPGAQDACGVANDKVLEPTAATGIVWDISAVVDGKATAIAKTTGVYTFAGGKTESAPFTFEFTDVPCPIVIEIPAKPASQDKCGTADDSVLAPVAATGIVWDISPVVDGKATAIAKTTGVYTFAGGQTESAPFAFYFTDEPCPIVIEIPAKPGAQDACGVANDKVLEPTAATGIVWDISAVVDGKATAVAKTTGVYVFPGGATTSETFTFDFTNVDCPPTVVTIDVVPTGSDTCGPDNGKLVLPLTEGKHYRFEQTGTEADGQIVVTAIAEKGYAFDEAQQTEWTFDYVNTACIDLSAAPKPTDVCGVDLDAIVLPEEVKFVSWTIDGDPRTGKATAIATTDKGHFFADGTTTKSFDFTFAGVECIQPTLDGSFATGKCIADAPWIFYDVELTDPDKQSTSNTVSLVLSDGTNTETIELGELVDGKLSGQHLWPGASVAADGVTPTGWPGWEQLADGTWQETDGNFAWTRSVTSATLVVNPEMSVELSYPPATPNCASGPTIVPTDDGDGDGGGDGESTTAGGGTGLASTGFAGTGIAIVAGIIVLAGAAFLVIARVRRKRA</sequence>
<feature type="transmembrane region" description="Helical" evidence="2">
    <location>
        <begin position="1175"/>
        <end position="1198"/>
    </location>
</feature>
<evidence type="ECO:0000256" key="1">
    <source>
        <dbReference type="SAM" id="MobiDB-lite"/>
    </source>
</evidence>
<comment type="caution">
    <text evidence="3">The sequence shown here is derived from an EMBL/GenBank/DDBJ whole genome shotgun (WGS) entry which is preliminary data.</text>
</comment>
<evidence type="ECO:0000313" key="3">
    <source>
        <dbReference type="EMBL" id="GAA1944826.1"/>
    </source>
</evidence>
<name>A0ABN2Q7Z3_9MICO</name>
<dbReference type="Proteomes" id="UP001499954">
    <property type="component" value="Unassembled WGS sequence"/>
</dbReference>
<evidence type="ECO:0000256" key="2">
    <source>
        <dbReference type="SAM" id="Phobius"/>
    </source>
</evidence>
<protein>
    <submittedName>
        <fullName evidence="3">Uncharacterized protein</fullName>
    </submittedName>
</protein>
<organism evidence="3 4">
    <name type="scientific">Agromyces allii</name>
    <dbReference type="NCBI Taxonomy" id="393607"/>
    <lineage>
        <taxon>Bacteria</taxon>
        <taxon>Bacillati</taxon>
        <taxon>Actinomycetota</taxon>
        <taxon>Actinomycetes</taxon>
        <taxon>Micrococcales</taxon>
        <taxon>Microbacteriaceae</taxon>
        <taxon>Agromyces</taxon>
    </lineage>
</organism>
<keyword evidence="2" id="KW-0472">Membrane</keyword>